<feature type="region of interest" description="Disordered" evidence="1">
    <location>
        <begin position="1"/>
        <end position="39"/>
    </location>
</feature>
<feature type="region of interest" description="Disordered" evidence="1">
    <location>
        <begin position="144"/>
        <end position="165"/>
    </location>
</feature>
<feature type="compositionally biased region" description="Basic and acidic residues" evidence="1">
    <location>
        <begin position="1"/>
        <end position="12"/>
    </location>
</feature>
<name>A0AAD9H9J1_9PEZI</name>
<gene>
    <name evidence="2" type="ORF">LX32DRAFT_685960</name>
</gene>
<evidence type="ECO:0000256" key="1">
    <source>
        <dbReference type="SAM" id="MobiDB-lite"/>
    </source>
</evidence>
<proteinExistence type="predicted"/>
<comment type="caution">
    <text evidence="2">The sequence shown here is derived from an EMBL/GenBank/DDBJ whole genome shotgun (WGS) entry which is preliminary data.</text>
</comment>
<reference evidence="2" key="1">
    <citation type="submission" date="2021-06" db="EMBL/GenBank/DDBJ databases">
        <title>Comparative genomics, transcriptomics and evolutionary studies reveal genomic signatures of adaptation to plant cell wall in hemibiotrophic fungi.</title>
        <authorList>
            <consortium name="DOE Joint Genome Institute"/>
            <person name="Baroncelli R."/>
            <person name="Diaz J.F."/>
            <person name="Benocci T."/>
            <person name="Peng M."/>
            <person name="Battaglia E."/>
            <person name="Haridas S."/>
            <person name="Andreopoulos W."/>
            <person name="Labutti K."/>
            <person name="Pangilinan J."/>
            <person name="Floch G.L."/>
            <person name="Makela M.R."/>
            <person name="Henrissat B."/>
            <person name="Grigoriev I.V."/>
            <person name="Crouch J.A."/>
            <person name="De Vries R.P."/>
            <person name="Sukno S.A."/>
            <person name="Thon M.R."/>
        </authorList>
    </citation>
    <scope>NUCLEOTIDE SEQUENCE</scope>
    <source>
        <strain evidence="2">MAFF235873</strain>
    </source>
</reference>
<feature type="region of interest" description="Disordered" evidence="1">
    <location>
        <begin position="89"/>
        <end position="115"/>
    </location>
</feature>
<evidence type="ECO:0000313" key="3">
    <source>
        <dbReference type="Proteomes" id="UP001232148"/>
    </source>
</evidence>
<dbReference type="EMBL" id="MU842970">
    <property type="protein sequence ID" value="KAK2024257.1"/>
    <property type="molecule type" value="Genomic_DNA"/>
</dbReference>
<dbReference type="AlphaFoldDB" id="A0AAD9H9J1"/>
<organism evidence="2 3">
    <name type="scientific">Colletotrichum zoysiae</name>
    <dbReference type="NCBI Taxonomy" id="1216348"/>
    <lineage>
        <taxon>Eukaryota</taxon>
        <taxon>Fungi</taxon>
        <taxon>Dikarya</taxon>
        <taxon>Ascomycota</taxon>
        <taxon>Pezizomycotina</taxon>
        <taxon>Sordariomycetes</taxon>
        <taxon>Hypocreomycetidae</taxon>
        <taxon>Glomerellales</taxon>
        <taxon>Glomerellaceae</taxon>
        <taxon>Colletotrichum</taxon>
        <taxon>Colletotrichum graminicola species complex</taxon>
    </lineage>
</organism>
<dbReference type="Proteomes" id="UP001232148">
    <property type="component" value="Unassembled WGS sequence"/>
</dbReference>
<protein>
    <submittedName>
        <fullName evidence="2">Uncharacterized protein</fullName>
    </submittedName>
</protein>
<sequence>MAGRTLKDKDRQVGGGQAGRRRTAAGKTAGSGLMGGGCQRWERWKWPPARFLPRPSSLLFPRGIPVCGSRELGTSYLPWSPSLLSTLARKEHTPRSPGPCGARNSGSPTDGPAERFPRTLIVAPRQDRLRLPTAHVKREVCEETPGGTTMFGMGGEDEYKGDDETTIKKKKSRDKDKFVDDGEENEYIQTMHSDDVYLSEQFMACVVETDVSWLRLRFPVRAQHEAHLISLGQERRHGAPKGLLSVMAACREKADPERDREATIVEEAWEKHT</sequence>
<keyword evidence="3" id="KW-1185">Reference proteome</keyword>
<evidence type="ECO:0000313" key="2">
    <source>
        <dbReference type="EMBL" id="KAK2024257.1"/>
    </source>
</evidence>
<accession>A0AAD9H9J1</accession>